<keyword evidence="3" id="KW-0472">Membrane</keyword>
<dbReference type="PANTHER" id="PTHR11360:SF287">
    <property type="entry name" value="MFS MONOCARBOXYLATE TRANSPORTER"/>
    <property type="match status" value="1"/>
</dbReference>
<evidence type="ECO:0000313" key="5">
    <source>
        <dbReference type="EMBL" id="TVY35591.1"/>
    </source>
</evidence>
<dbReference type="InterPro" id="IPR050327">
    <property type="entry name" value="Proton-linked_MCT"/>
</dbReference>
<feature type="transmembrane region" description="Helical" evidence="3">
    <location>
        <begin position="287"/>
        <end position="311"/>
    </location>
</feature>
<accession>A0A8H8RIV6</accession>
<dbReference type="Pfam" id="PF07690">
    <property type="entry name" value="MFS_1"/>
    <property type="match status" value="1"/>
</dbReference>
<keyword evidence="6" id="KW-1185">Reference proteome</keyword>
<feature type="transmembrane region" description="Helical" evidence="3">
    <location>
        <begin position="94"/>
        <end position="113"/>
    </location>
</feature>
<dbReference type="Gene3D" id="1.20.1250.20">
    <property type="entry name" value="MFS general substrate transporter like domains"/>
    <property type="match status" value="2"/>
</dbReference>
<feature type="transmembrane region" description="Helical" evidence="3">
    <location>
        <begin position="218"/>
        <end position="238"/>
    </location>
</feature>
<evidence type="ECO:0000256" key="1">
    <source>
        <dbReference type="ARBA" id="ARBA00004141"/>
    </source>
</evidence>
<dbReference type="GO" id="GO:0022857">
    <property type="term" value="F:transmembrane transporter activity"/>
    <property type="evidence" value="ECO:0007669"/>
    <property type="project" value="InterPro"/>
</dbReference>
<dbReference type="PROSITE" id="PS50850">
    <property type="entry name" value="MFS"/>
    <property type="match status" value="1"/>
</dbReference>
<dbReference type="InterPro" id="IPR011701">
    <property type="entry name" value="MFS"/>
</dbReference>
<dbReference type="InterPro" id="IPR036259">
    <property type="entry name" value="MFS_trans_sf"/>
</dbReference>
<name>A0A8H8RIV6_9HELO</name>
<dbReference type="PANTHER" id="PTHR11360">
    <property type="entry name" value="MONOCARBOXYLATE TRANSPORTER"/>
    <property type="match status" value="1"/>
</dbReference>
<evidence type="ECO:0000259" key="4">
    <source>
        <dbReference type="PROSITE" id="PS50850"/>
    </source>
</evidence>
<dbReference type="GO" id="GO:0016020">
    <property type="term" value="C:membrane"/>
    <property type="evidence" value="ECO:0007669"/>
    <property type="project" value="UniProtKB-SubCell"/>
</dbReference>
<comment type="caution">
    <text evidence="5">The sequence shown here is derived from an EMBL/GenBank/DDBJ whole genome shotgun (WGS) entry which is preliminary data.</text>
</comment>
<dbReference type="OrthoDB" id="2213137at2759"/>
<feature type="domain" description="Major facilitator superfamily (MFS) profile" evidence="4">
    <location>
        <begin position="258"/>
        <end position="405"/>
    </location>
</feature>
<dbReference type="InterPro" id="IPR020846">
    <property type="entry name" value="MFS_dom"/>
</dbReference>
<evidence type="ECO:0000256" key="2">
    <source>
        <dbReference type="ARBA" id="ARBA00006727"/>
    </source>
</evidence>
<keyword evidence="3" id="KW-0812">Transmembrane</keyword>
<feature type="transmembrane region" description="Helical" evidence="3">
    <location>
        <begin position="383"/>
        <end position="402"/>
    </location>
</feature>
<gene>
    <name evidence="5" type="primary">lepC</name>
    <name evidence="5" type="ORF">LOCC1_G008238</name>
</gene>
<comment type="subcellular location">
    <subcellularLocation>
        <location evidence="1">Membrane</location>
        <topology evidence="1">Multi-pass membrane protein</topology>
    </subcellularLocation>
</comment>
<feature type="transmembrane region" description="Helical" evidence="3">
    <location>
        <begin position="346"/>
        <end position="371"/>
    </location>
</feature>
<feature type="transmembrane region" description="Helical" evidence="3">
    <location>
        <begin position="53"/>
        <end position="74"/>
    </location>
</feature>
<evidence type="ECO:0000313" key="6">
    <source>
        <dbReference type="Proteomes" id="UP000443090"/>
    </source>
</evidence>
<organism evidence="5 6">
    <name type="scientific">Lachnellula occidentalis</name>
    <dbReference type="NCBI Taxonomy" id="215460"/>
    <lineage>
        <taxon>Eukaryota</taxon>
        <taxon>Fungi</taxon>
        <taxon>Dikarya</taxon>
        <taxon>Ascomycota</taxon>
        <taxon>Pezizomycotina</taxon>
        <taxon>Leotiomycetes</taxon>
        <taxon>Helotiales</taxon>
        <taxon>Lachnaceae</taxon>
        <taxon>Lachnellula</taxon>
    </lineage>
</organism>
<feature type="transmembrane region" description="Helical" evidence="3">
    <location>
        <begin position="323"/>
        <end position="340"/>
    </location>
</feature>
<reference evidence="5 6" key="1">
    <citation type="submission" date="2018-05" db="EMBL/GenBank/DDBJ databases">
        <title>Genome sequencing and assembly of the regulated plant pathogen Lachnellula willkommii and related sister species for the development of diagnostic species identification markers.</title>
        <authorList>
            <person name="Giroux E."/>
            <person name="Bilodeau G."/>
        </authorList>
    </citation>
    <scope>NUCLEOTIDE SEQUENCE [LARGE SCALE GENOMIC DNA]</scope>
    <source>
        <strain evidence="5 6">CBS 160.35</strain>
    </source>
</reference>
<dbReference type="AlphaFoldDB" id="A0A8H8RIV6"/>
<feature type="transmembrane region" description="Helical" evidence="3">
    <location>
        <begin position="150"/>
        <end position="173"/>
    </location>
</feature>
<evidence type="ECO:0000256" key="3">
    <source>
        <dbReference type="SAM" id="Phobius"/>
    </source>
</evidence>
<dbReference type="SUPFAM" id="SSF103473">
    <property type="entry name" value="MFS general substrate transporter"/>
    <property type="match status" value="1"/>
</dbReference>
<sequence>MTSITTHELHALSSRASIGNPPIDEAEISPTHNETVLGTEMRSLPPTDHGRDAYLVLAGCTIIQAPVWGYSLSFGVFQEFYATHHNVVGSPSDIATVGSTLNGLMYLMMPLTFTLLTRYPHLRPYCGPAGLLITVASLVLSSYAKEVWQLIASQGVLCAIGSGLLFSPTTLYLDEWFISRKGMAYGCMWAGKATAGVGFPFIMSAVLSKYGAKTTLQAWATALVIITAPLLFFLKPRIPVSRVVARRPISWGFLKSETFWMCQAGNVVQSFGYILPNTYLASYAHMMGLPAITGAVITAVFALASAPGGLLMGMLSDRLKPTTVILISSLGSTVAVFALWGMARHIALLMLFAVVYGFFGGSFSSTYSGIVHEMKREDERVDSGLVMGLLLGGRGVGLFWLGDRP</sequence>
<feature type="transmembrane region" description="Helical" evidence="3">
    <location>
        <begin position="185"/>
        <end position="206"/>
    </location>
</feature>
<keyword evidence="3" id="KW-1133">Transmembrane helix</keyword>
<comment type="similarity">
    <text evidence="2">Belongs to the major facilitator superfamily. Monocarboxylate porter (TC 2.A.1.13) family.</text>
</comment>
<feature type="non-terminal residue" evidence="5">
    <location>
        <position position="1"/>
    </location>
</feature>
<dbReference type="EMBL" id="QGMI01000953">
    <property type="protein sequence ID" value="TVY35591.1"/>
    <property type="molecule type" value="Genomic_DNA"/>
</dbReference>
<proteinExistence type="inferred from homology"/>
<protein>
    <submittedName>
        <fullName evidence="5">Leporins efflux protein</fullName>
    </submittedName>
</protein>
<feature type="transmembrane region" description="Helical" evidence="3">
    <location>
        <begin position="125"/>
        <end position="144"/>
    </location>
</feature>
<dbReference type="Proteomes" id="UP000443090">
    <property type="component" value="Unassembled WGS sequence"/>
</dbReference>